<dbReference type="KEGG" id="paek:D3873_04390"/>
<dbReference type="InterPro" id="IPR055398">
    <property type="entry name" value="Rossmann-like_BshC"/>
</dbReference>
<reference evidence="6" key="1">
    <citation type="submission" date="2018-09" db="EMBL/GenBank/DDBJ databases">
        <authorList>
            <person name="Zhu H."/>
        </authorList>
    </citation>
    <scope>NUCLEOTIDE SEQUENCE [LARGE SCALE GENOMIC DNA]</scope>
    <source>
        <strain evidence="6">K2R23-3</strain>
    </source>
</reference>
<gene>
    <name evidence="2 5" type="primary">bshC</name>
    <name evidence="5" type="ORF">D3873_04390</name>
</gene>
<proteinExistence type="inferred from homology"/>
<dbReference type="EC" id="6.-.-.-" evidence="2"/>
<feature type="domain" description="Bacillithiol biosynthesis BshC N-terminal Rossmann-like" evidence="3">
    <location>
        <begin position="1"/>
        <end position="375"/>
    </location>
</feature>
<keyword evidence="1 2" id="KW-0436">Ligase</keyword>
<comment type="function">
    <text evidence="2">Involved in bacillithiol (BSH) biosynthesis. May catalyze the last step of the pathway, the addition of cysteine to glucosamine malate (GlcN-Mal) to generate BSH.</text>
</comment>
<evidence type="ECO:0000313" key="6">
    <source>
        <dbReference type="Proteomes" id="UP000265725"/>
    </source>
</evidence>
<dbReference type="InterPro" id="IPR011199">
    <property type="entry name" value="Bacillithiol_biosynth_BshC"/>
</dbReference>
<evidence type="ECO:0000259" key="3">
    <source>
        <dbReference type="Pfam" id="PF10079"/>
    </source>
</evidence>
<accession>A0A385YRN3</accession>
<dbReference type="Pfam" id="PF24850">
    <property type="entry name" value="CC_BshC"/>
    <property type="match status" value="1"/>
</dbReference>
<dbReference type="PIRSF" id="PIRSF012535">
    <property type="entry name" value="UCP012535"/>
    <property type="match status" value="1"/>
</dbReference>
<organism evidence="5 6">
    <name type="scientific">Paenisporosarcina cavernae</name>
    <dbReference type="NCBI Taxonomy" id="2320858"/>
    <lineage>
        <taxon>Bacteria</taxon>
        <taxon>Bacillati</taxon>
        <taxon>Bacillota</taxon>
        <taxon>Bacilli</taxon>
        <taxon>Bacillales</taxon>
        <taxon>Caryophanaceae</taxon>
        <taxon>Paenisporosarcina</taxon>
    </lineage>
</organism>
<evidence type="ECO:0000259" key="4">
    <source>
        <dbReference type="Pfam" id="PF24850"/>
    </source>
</evidence>
<dbReference type="InterPro" id="IPR055399">
    <property type="entry name" value="CC_BshC"/>
</dbReference>
<feature type="domain" description="Bacillithiol biosynthesis BshC C-terminal coiled-coil" evidence="4">
    <location>
        <begin position="378"/>
        <end position="534"/>
    </location>
</feature>
<dbReference type="EMBL" id="CP032418">
    <property type="protein sequence ID" value="AYC29154.1"/>
    <property type="molecule type" value="Genomic_DNA"/>
</dbReference>
<keyword evidence="6" id="KW-1185">Reference proteome</keyword>
<dbReference type="AlphaFoldDB" id="A0A385YRN3"/>
<evidence type="ECO:0000256" key="2">
    <source>
        <dbReference type="HAMAP-Rule" id="MF_01867"/>
    </source>
</evidence>
<dbReference type="GO" id="GO:0016874">
    <property type="term" value="F:ligase activity"/>
    <property type="evidence" value="ECO:0007669"/>
    <property type="project" value="UniProtKB-UniRule"/>
</dbReference>
<comment type="similarity">
    <text evidence="2">Belongs to the BshC family.</text>
</comment>
<dbReference type="Proteomes" id="UP000265725">
    <property type="component" value="Chromosome"/>
</dbReference>
<dbReference type="OrthoDB" id="9765151at2"/>
<dbReference type="RefSeq" id="WP_119882894.1">
    <property type="nucleotide sequence ID" value="NZ_CP032418.1"/>
</dbReference>
<dbReference type="NCBIfam" id="TIGR03998">
    <property type="entry name" value="thiol_BshC"/>
    <property type="match status" value="1"/>
</dbReference>
<sequence>MKLEAIDLPNISSFVRDYQENPNNLEAYFDYFPSTSVMDRVHFVEQQTYPREELATYIENYMAKKELSKKTRENIEALRKDALVVIGGQQAGILTGPLYSLHKAIHVIALSKSYENELNRRIVPVFWIAGEDHDFDEIRVSYGLQNGHLKRQVYVDQKLMKKMASEAEMTSEKLEAFLRLTFQSMPESVYTSELWQKVTHISSEVSSFSEFFFALMHDLFTEEGLLFVDSADPELRKIEAPFMAKLIESAPSITQKTMQLEASFNERGYGTPIQLEKDNANLFYVKDGERYLLRMDQDCFVNEQLGLSFTKEELLTVASDQPERLSNNVVTRPLMQEMLFPTIAFVGGAAEVAYWGLLKDAFHEIGLKMPIIHLRQGITYVTPRASKYLREFNLRVEDIWGGKISEMKEEMVKSQLPTETFQAIDELSEYVKQQYEVMGEKETWIEPSLLQRNLSYHNRQFTYLKQKMEDDIWKRNEPVLRKLRYLENLLYPNGGLQERVFHPYFMMNEAGYDFVQELLTLSESQSSNHAVVYL</sequence>
<evidence type="ECO:0000256" key="1">
    <source>
        <dbReference type="ARBA" id="ARBA00022598"/>
    </source>
</evidence>
<protein>
    <recommendedName>
        <fullName evidence="2">Putative cysteine ligase BshC</fullName>
        <ecNumber evidence="2">6.-.-.-</ecNumber>
    </recommendedName>
</protein>
<dbReference type="HAMAP" id="MF_01867">
    <property type="entry name" value="BshC"/>
    <property type="match status" value="1"/>
</dbReference>
<name>A0A385YRN3_9BACL</name>
<evidence type="ECO:0000313" key="5">
    <source>
        <dbReference type="EMBL" id="AYC29154.1"/>
    </source>
</evidence>
<dbReference type="Pfam" id="PF10079">
    <property type="entry name" value="Rossmann-like_BshC"/>
    <property type="match status" value="1"/>
</dbReference>